<evidence type="ECO:0000313" key="1">
    <source>
        <dbReference type="EMBL" id="PDX58828.1"/>
    </source>
</evidence>
<accession>A0A2A6ZBU5</accession>
<name>A0A2A6ZBU5_9FIRM</name>
<reference evidence="1 2" key="1">
    <citation type="journal article" date="2017" name="Front. Microbiol.">
        <title>New Insights into the Diversity of the Genus Faecalibacterium.</title>
        <authorList>
            <person name="Benevides L."/>
            <person name="Burman S."/>
            <person name="Martin R."/>
            <person name="Robert V."/>
            <person name="Thomas M."/>
            <person name="Miquel S."/>
            <person name="Chain F."/>
            <person name="Sokol H."/>
            <person name="Bermudez-Humaran L.G."/>
            <person name="Morrison M."/>
            <person name="Langella P."/>
            <person name="Azevedo V.A."/>
            <person name="Chatel J.M."/>
            <person name="Soares S."/>
        </authorList>
    </citation>
    <scope>NUCLEOTIDE SEQUENCE [LARGE SCALE GENOMIC DNA]</scope>
    <source>
        <strain evidence="2">CNCM I-4540</strain>
    </source>
</reference>
<dbReference type="GO" id="GO:0008705">
    <property type="term" value="F:methionine synthase activity"/>
    <property type="evidence" value="ECO:0007669"/>
    <property type="project" value="InterPro"/>
</dbReference>
<dbReference type="SUPFAM" id="SSF56507">
    <property type="entry name" value="Methionine synthase activation domain-like"/>
    <property type="match status" value="1"/>
</dbReference>
<dbReference type="AlphaFoldDB" id="A0A2A6ZBU5"/>
<dbReference type="InterPro" id="IPR037010">
    <property type="entry name" value="VitB12-dep_Met_synth_activ_sf"/>
</dbReference>
<organism evidence="1 2">
    <name type="scientific">Faecalibacterium langellae</name>
    <dbReference type="NCBI Taxonomy" id="3435293"/>
    <lineage>
        <taxon>Bacteria</taxon>
        <taxon>Bacillati</taxon>
        <taxon>Bacillota</taxon>
        <taxon>Clostridia</taxon>
        <taxon>Eubacteriales</taxon>
        <taxon>Oscillospiraceae</taxon>
        <taxon>Faecalibacterium</taxon>
    </lineage>
</organism>
<dbReference type="Proteomes" id="UP000220752">
    <property type="component" value="Unassembled WGS sequence"/>
</dbReference>
<gene>
    <name evidence="1" type="ORF">CGS46_06920</name>
</gene>
<keyword evidence="2" id="KW-1185">Reference proteome</keyword>
<dbReference type="RefSeq" id="WP_097777242.1">
    <property type="nucleotide sequence ID" value="NZ_CABMES010000002.1"/>
</dbReference>
<evidence type="ECO:0000313" key="2">
    <source>
        <dbReference type="Proteomes" id="UP000220752"/>
    </source>
</evidence>
<comment type="caution">
    <text evidence="1">The sequence shown here is derived from an EMBL/GenBank/DDBJ whole genome shotgun (WGS) entry which is preliminary data.</text>
</comment>
<sequence>MIGAPQPLVLAKPAAIDTAQAARYFGARGEPDDRTMTLLETCAMPLLAAATPRAVWLEADTAALAEAGILRGGDVMKHLENCPQAVLLAVTLGPGVDAQIRRAGVGDIAAGVASDALGSALAEQAADAAEAELRQWAAKEGKYLTGRFSPGYGDWDIAVQPLVANALDTVRRAGLCVTDTNLMTPRKSVTAVLGLSSHPVKGKLAGCGHCVLRTRCEYRKRGKTCASE</sequence>
<dbReference type="EMBL" id="NMTQ01000022">
    <property type="protein sequence ID" value="PDX58828.1"/>
    <property type="molecule type" value="Genomic_DNA"/>
</dbReference>
<dbReference type="Gene3D" id="3.40.109.40">
    <property type="match status" value="1"/>
</dbReference>
<protein>
    <submittedName>
        <fullName evidence="1">Methionine synthase</fullName>
    </submittedName>
</protein>
<proteinExistence type="predicted"/>